<dbReference type="OrthoDB" id="4460548at2"/>
<dbReference type="AlphaFoldDB" id="C1ARM6"/>
<gene>
    <name evidence="1" type="ordered locus">ROP_04560</name>
</gene>
<dbReference type="PATRIC" id="fig|632772.20.peg.507"/>
<dbReference type="RefSeq" id="WP_012687710.1">
    <property type="nucleotide sequence ID" value="NC_012522.1"/>
</dbReference>
<dbReference type="EMBL" id="AP011115">
    <property type="protein sequence ID" value="BAH48703.1"/>
    <property type="molecule type" value="Genomic_DNA"/>
</dbReference>
<proteinExistence type="predicted"/>
<reference evidence="1 2" key="1">
    <citation type="submission" date="2009-03" db="EMBL/GenBank/DDBJ databases">
        <title>Comparison of the complete genome sequences of Rhodococcus erythropolis PR4 and Rhodococcus opacus B4.</title>
        <authorList>
            <person name="Takarada H."/>
            <person name="Sekine M."/>
            <person name="Hosoyama A."/>
            <person name="Yamada R."/>
            <person name="Fujisawa T."/>
            <person name="Omata S."/>
            <person name="Shimizu A."/>
            <person name="Tsukatani N."/>
            <person name="Tanikawa S."/>
            <person name="Fujita N."/>
            <person name="Harayama S."/>
        </authorList>
    </citation>
    <scope>NUCLEOTIDE SEQUENCE [LARGE SCALE GENOMIC DNA]</scope>
    <source>
        <strain evidence="1 2">B4</strain>
    </source>
</reference>
<name>C1ARM6_RHOOB</name>
<evidence type="ECO:0000313" key="1">
    <source>
        <dbReference type="EMBL" id="BAH48703.1"/>
    </source>
</evidence>
<evidence type="ECO:0000313" key="2">
    <source>
        <dbReference type="Proteomes" id="UP000002212"/>
    </source>
</evidence>
<accession>C1ARM6</accession>
<dbReference type="HOGENOM" id="CLU_1593273_0_0_11"/>
<sequence length="167" mass="17827">MANQTRWSWPAVGVALIAVAAVTWLAAVVIADVRRAPDAECLAVDSTVTDLIASRPVADPIEPVDAVAVRDPWTRSSGSVPFDNYYAIAMEFRSSDGSISHGVWGLGTDAAPAEGRALTAHADNALGAPFVSVDQLARQSTLWPDTAMFFPEDANAVREARRCLTFQ</sequence>
<dbReference type="KEGG" id="rop:ROP_04560"/>
<protein>
    <submittedName>
        <fullName evidence="1">Uncharacterized protein</fullName>
    </submittedName>
</protein>
<organism evidence="1 2">
    <name type="scientific">Rhodococcus opacus (strain B4)</name>
    <dbReference type="NCBI Taxonomy" id="632772"/>
    <lineage>
        <taxon>Bacteria</taxon>
        <taxon>Bacillati</taxon>
        <taxon>Actinomycetota</taxon>
        <taxon>Actinomycetes</taxon>
        <taxon>Mycobacteriales</taxon>
        <taxon>Nocardiaceae</taxon>
        <taxon>Rhodococcus</taxon>
    </lineage>
</organism>
<dbReference type="Proteomes" id="UP000002212">
    <property type="component" value="Chromosome"/>
</dbReference>